<feature type="region of interest" description="Disordered" evidence="2">
    <location>
        <begin position="1182"/>
        <end position="1203"/>
    </location>
</feature>
<feature type="domain" description="TASOR pseudo-PARP" evidence="3">
    <location>
        <begin position="71"/>
        <end position="203"/>
    </location>
</feature>
<evidence type="ECO:0000259" key="5">
    <source>
        <dbReference type="Pfam" id="PF24630"/>
    </source>
</evidence>
<evidence type="ECO:0000256" key="2">
    <source>
        <dbReference type="SAM" id="MobiDB-lite"/>
    </source>
</evidence>
<dbReference type="Pfam" id="PF23314">
    <property type="entry name" value="TASOR_alpha-beta"/>
    <property type="match status" value="1"/>
</dbReference>
<dbReference type="PANTHER" id="PTHR16207:SF10">
    <property type="entry name" value="PROTEIN TASOR 2"/>
    <property type="match status" value="1"/>
</dbReference>
<dbReference type="PANTHER" id="PTHR16207">
    <property type="entry name" value="SET DOMAIN-CONTAINING PROTEIN"/>
    <property type="match status" value="1"/>
</dbReference>
<dbReference type="RefSeq" id="XP_029008448.1">
    <property type="nucleotide sequence ID" value="XM_029152615.3"/>
</dbReference>
<sequence>MESGNGGASSKGVSMPVSDRSDVFKDCILTPLESAYLYDESKQSFRYESAVLIKNPALEEKYNTFRAKRREIGYSDEDLKETYGFLLFDDVSKAQTLGETGVLTGNSTCTTLGDPAKGVYISMYSDCLDPNRWYHGKSGCIAIIRLTKGRVKRVFENYTQNFTAPSVGFDCHVSEHLPVSANTSSFLAFERTQYYMYELLDDGSNETAPAPSAACPFAIALFSYMDTKVTVAEPQEKRYFMQRTLFSFECCEEIKTVCHYVPWRGQLQIDTQFYNVGLKSTTKALFLPGKLPPLLKVDRAVTMLGLRQLLPRTVFETYFSGEVFLDGLYCSLCELVPSNMEETNSLTLLVQEVKEKELALLISLSDGGFLILLHSSHFLTYENIGSNATKVLQGLFVFPESRLIHRDTKFGDQKVAIPSEIHRILPALHYAEGEAEKTTNDPSEELCEVLARHMQNYAALINPGLALSPSRDVSVFPDQYDVANAHRHLYSTTEWTSSAWQNVRSYLSKPLSFQLPVAKASELLAAGHGEQGEEMDDDVYICLSSPEEVQASSVNMESDDHSTFLESPVNTRSCVDCSLPNSEAHIGLTAMPQKDEAAQDTKDYLRSDLTVLIKKDALKENLLNLPTSDDLPAELIVSITSAKRTATEQSLGSTISTVSGAKHNDFELSGFSPANLKTEGVKSLIDETVEMVNGDCSNLRKTRRGKVCRRRKRCYKTAPKIVEGPSVQTHVDAPHNLSQSQKDDLAKESSGHSQLSNPSGVDWRKLPRRRRKYGKVLVKNKKLRSSTVNVVSDITYPTTVTKEIEACTMRKKTERWVLKPVVSECGRILVPHGSVDFANQIRYLNEQTRSNKQDAESMLVSNATSTCMNLSDTSVHDIDEMEQYSSTAPQTVENQTDYTVSNERVDCLQNSVVSDDNPEHVVAEQLEGGNGSLHLNPEGDEHSSQNNGNETSSSEAVNETHVDRLFLGNCGTKSKFLLHKLKSVLLRGKRKSDALVSEGMTRDTAQDTDLSIKMGKFDSDTNAMKSNNSVASVRDSDKEPSEMRSLDPLFAYALGLTPKERTHEVQNTVSHNNQLGKDLLEKREQLVSDKQPQIIQKPPPIFQKRGRIKTLRRHQGIPAEYIKQKWWLHFQTPASFASEKLKSKDCTRDNSVRKTVKEKMNSSCTSTDALNLLADLALSATNGQVPQQPEPTLEKERETSSKNCDVAKDVTSAEQESVLHSLLRQPASRTLQPLESPSPSRRVAGHELLDLISEEHAYSLPQSSPLLLGLLGTQFQVSPLCGSTRLLHRHQQFYGNGIQTLHPCLYKEEDRDEHNHGTPQNLMNTKKHVHRHKFKHSCASFNKDGSVQVTRQWKENYDFSLDSRFTSGLKEKTIIRALHGPWDVSIQDKTDEVRLLVHMWIGLFYSRSTARFFHIDSKFTHPCSEKNELLETLTGVTSAPAQLEFKESSLDQSPNISDISDSAVSKALDLSKKDTTVFDRGAVILDLSLRNPNAEAASSALQVNRKNTCVSSEKQDATETLSVLESFTGVIQEASTFQCYKEMAQSMESIAEVINAKDNNENKTVPLQRADILENMDVPSFKGHGSLISHPEVIESVSIRPENPQTVHGLIKEKTDRKDKIESSTSTEISLVLKHSIESKPATEKDRKFSKEMETAVHSTESKDETNSTMKESSSSDDNREPPKMINFGHNSACIEDCLENEEQLSREESESAQDQTKNIDEGVDCSTVKEDTIIKEDHSRKRGLDEQNGCISSVGDGFRLSDEPLQLIKKAFHTDCSHQDLFDAQPSQRDWEEDACYDLQMQNGSTNPQTLPAMEPVCSEVAGEENSERYICLMEKAGYQNSALPTSDENMCSLGETCGGITVDSLPQTKDNAEPGNNGFAVTNLRFGLGRDQEIKSTEERKDDAKIQLKFKETLTDEADFKIDETSEECGKSDTVVIPFHSIGINTTGVNIVQPHDSHPQGNAEQQVQDQIKIPIISETTSPTSQMHSEKTELFGAKIPLSDLDKTHQSFFLANESDDRCPTPTMDEKPYEYISDPKIRASNPVNDVIDMEQEDCHKSTGNNSPNSDCRLHSDLESRTQRVLKCIDMLLLKSDLTEKSSLQTAGINHNVVEIHKSSSKHIPTTFSLNQISTDCSQISNTMSDMASSFTCISQELLTTSSEHKLLSPFKAKLGEVLGVSIQLNKTNSSVPQHYFERTEKLQQMPVGQDYFPSKAFPSSACLQDIKPDINKHKQKTLQSSFNKNLRSYNENAIMAVKPSKSDESEGDQTYEDGQMENSPISKQIKNPIVSYNRNTSREKTETVKKYSEEPNDHIHDSSYVFSKRSPRVTASKSISTSTALLDCLKNDSPTLEPESSIMCTVYNNRQQKAYSFLEEISMRCLQNDLTQTSMEQEHLIFSEQMKQLFKKTKRRPVCDQDAHDKSKPCCSNHLIVQFSKLEEEDDSLDNLDEPLPAGQKIMVDMSDRINHTGGREGKTASHWQETGKQMEHAGVCDLTEECARLYEAKMNSVCAVKKVPPRLKFYGMDDLHQQTEPRNNFDFCDQMKREMDESFHSNLNSVVKKSCKTKYRFFILATSDDSFFKETKARMEAQGHTIMDPSEFFLGDGSSSLLIIVRNEDIAEHICEVPHLLKLKKSPIAQFAGVDEPDDVVNLTHQELFTRGGFIMFNRAVLESLKLCHLRKCSEILEELSKTGKWKWMLHYRDSRRLKENARLSAEAKQKTHFLNWCQDTGILEVLPYHDCDLLSQDQPDYLACLVHLQVHNISARYPVFITDKITDDAFGRNGIFTMAVKSFLTGFPGEIFKE</sequence>
<feature type="compositionally biased region" description="Acidic residues" evidence="2">
    <location>
        <begin position="2264"/>
        <end position="2274"/>
    </location>
</feature>
<dbReference type="CTD" id="54906"/>
<feature type="region of interest" description="Disordered" evidence="2">
    <location>
        <begin position="1019"/>
        <end position="1042"/>
    </location>
</feature>
<feature type="region of interest" description="Disordered" evidence="2">
    <location>
        <begin position="1641"/>
        <end position="1689"/>
    </location>
</feature>
<dbReference type="InterPro" id="IPR056242">
    <property type="entry name" value="PIN_TASOR"/>
</dbReference>
<feature type="domain" description="TASOR alpha/beta" evidence="4">
    <location>
        <begin position="2564"/>
        <end position="2657"/>
    </location>
</feature>
<evidence type="ECO:0000313" key="6">
    <source>
        <dbReference type="Proteomes" id="UP000515150"/>
    </source>
</evidence>
<dbReference type="Proteomes" id="UP000515150">
    <property type="component" value="Chromosome 6"/>
</dbReference>
<dbReference type="InterPro" id="IPR022188">
    <property type="entry name" value="TASOR_DUF3715"/>
</dbReference>
<gene>
    <name evidence="7" type="primary">tasor2</name>
</gene>
<dbReference type="OrthoDB" id="5960959at2759"/>
<feature type="compositionally biased region" description="Basic and acidic residues" evidence="2">
    <location>
        <begin position="1192"/>
        <end position="1203"/>
    </location>
</feature>
<evidence type="ECO:0000259" key="4">
    <source>
        <dbReference type="Pfam" id="PF23314"/>
    </source>
</evidence>
<evidence type="ECO:0000313" key="7">
    <source>
        <dbReference type="RefSeq" id="XP_029008448.1"/>
    </source>
</evidence>
<feature type="region of interest" description="Disordered" evidence="2">
    <location>
        <begin position="725"/>
        <end position="766"/>
    </location>
</feature>
<dbReference type="KEGG" id="bspl:114856833"/>
<feature type="compositionally biased region" description="Polar residues" evidence="2">
    <location>
        <begin position="1020"/>
        <end position="1031"/>
    </location>
</feature>
<dbReference type="GeneID" id="114856833"/>
<comment type="similarity">
    <text evidence="1">Belongs to the TASOR family.</text>
</comment>
<organism evidence="6 7">
    <name type="scientific">Betta splendens</name>
    <name type="common">Siamese fighting fish</name>
    <dbReference type="NCBI Taxonomy" id="158456"/>
    <lineage>
        <taxon>Eukaryota</taxon>
        <taxon>Metazoa</taxon>
        <taxon>Chordata</taxon>
        <taxon>Craniata</taxon>
        <taxon>Vertebrata</taxon>
        <taxon>Euteleostomi</taxon>
        <taxon>Actinopterygii</taxon>
        <taxon>Neopterygii</taxon>
        <taxon>Teleostei</taxon>
        <taxon>Neoteleostei</taxon>
        <taxon>Acanthomorphata</taxon>
        <taxon>Anabantaria</taxon>
        <taxon>Anabantiformes</taxon>
        <taxon>Anabantoidei</taxon>
        <taxon>Osphronemidae</taxon>
        <taxon>Betta</taxon>
    </lineage>
</organism>
<feature type="compositionally biased region" description="Basic and acidic residues" evidence="2">
    <location>
        <begin position="1610"/>
        <end position="1622"/>
    </location>
</feature>
<feature type="region of interest" description="Disordered" evidence="2">
    <location>
        <begin position="929"/>
        <end position="957"/>
    </location>
</feature>
<feature type="region of interest" description="Disordered" evidence="2">
    <location>
        <begin position="1605"/>
        <end position="1627"/>
    </location>
</feature>
<keyword evidence="6" id="KW-1185">Reference proteome</keyword>
<protein>
    <submittedName>
        <fullName evidence="7">Uncharacterized protein tasor2 isoform X1</fullName>
    </submittedName>
</protein>
<accession>A0A6P7MPZ4</accession>
<name>A0A6P7MPZ4_BETSP</name>
<proteinExistence type="inferred from homology"/>
<feature type="compositionally biased region" description="Polar residues" evidence="2">
    <location>
        <begin position="944"/>
        <end position="957"/>
    </location>
</feature>
<evidence type="ECO:0000259" key="3">
    <source>
        <dbReference type="Pfam" id="PF12509"/>
    </source>
</evidence>
<feature type="compositionally biased region" description="Basic and acidic residues" evidence="2">
    <location>
        <begin position="1641"/>
        <end position="1666"/>
    </location>
</feature>
<dbReference type="InterPro" id="IPR046432">
    <property type="entry name" value="TASOR"/>
</dbReference>
<feature type="domain" description="TASOR PIN" evidence="5">
    <location>
        <begin position="2661"/>
        <end position="2797"/>
    </location>
</feature>
<dbReference type="Pfam" id="PF24630">
    <property type="entry name" value="PIN_TASOR"/>
    <property type="match status" value="1"/>
</dbReference>
<feature type="compositionally biased region" description="Basic and acidic residues" evidence="2">
    <location>
        <begin position="741"/>
        <end position="750"/>
    </location>
</feature>
<reference evidence="7" key="1">
    <citation type="submission" date="2025-08" db="UniProtKB">
        <authorList>
            <consortium name="RefSeq"/>
        </authorList>
    </citation>
    <scope>IDENTIFICATION</scope>
</reference>
<evidence type="ECO:0000256" key="1">
    <source>
        <dbReference type="ARBA" id="ARBA00008058"/>
    </source>
</evidence>
<dbReference type="GO" id="GO:0005654">
    <property type="term" value="C:nucleoplasm"/>
    <property type="evidence" value="ECO:0007669"/>
    <property type="project" value="TreeGrafter"/>
</dbReference>
<feature type="region of interest" description="Disordered" evidence="2">
    <location>
        <begin position="2257"/>
        <end position="2281"/>
    </location>
</feature>
<dbReference type="Pfam" id="PF12509">
    <property type="entry name" value="DUF3715"/>
    <property type="match status" value="1"/>
</dbReference>
<dbReference type="GO" id="GO:0045814">
    <property type="term" value="P:negative regulation of gene expression, epigenetic"/>
    <property type="evidence" value="ECO:0007669"/>
    <property type="project" value="InterPro"/>
</dbReference>
<dbReference type="InterPro" id="IPR056243">
    <property type="entry name" value="TASOR_ab_dom"/>
</dbReference>